<proteinExistence type="predicted"/>
<organism evidence="2">
    <name type="scientific">Streptomyces sp. NBC_00093</name>
    <dbReference type="NCBI Taxonomy" id="2975649"/>
    <lineage>
        <taxon>Bacteria</taxon>
        <taxon>Bacillati</taxon>
        <taxon>Actinomycetota</taxon>
        <taxon>Actinomycetes</taxon>
        <taxon>Kitasatosporales</taxon>
        <taxon>Streptomycetaceae</taxon>
        <taxon>Streptomyces</taxon>
    </lineage>
</organism>
<name>A0AAU2A573_9ACTN</name>
<dbReference type="AlphaFoldDB" id="A0AAU2A573"/>
<reference evidence="2" key="1">
    <citation type="submission" date="2022-10" db="EMBL/GenBank/DDBJ databases">
        <title>The complete genomes of actinobacterial strains from the NBC collection.</title>
        <authorList>
            <person name="Joergensen T.S."/>
            <person name="Alvarez Arevalo M."/>
            <person name="Sterndorff E.B."/>
            <person name="Faurdal D."/>
            <person name="Vuksanovic O."/>
            <person name="Mourched A.-S."/>
            <person name="Charusanti P."/>
            <person name="Shaw S."/>
            <person name="Blin K."/>
            <person name="Weber T."/>
        </authorList>
    </citation>
    <scope>NUCLEOTIDE SEQUENCE</scope>
    <source>
        <strain evidence="2">NBC_00093</strain>
    </source>
</reference>
<feature type="compositionally biased region" description="Pro residues" evidence="1">
    <location>
        <begin position="30"/>
        <end position="39"/>
    </location>
</feature>
<gene>
    <name evidence="2" type="ORF">OHA22_25725</name>
</gene>
<evidence type="ECO:0000313" key="2">
    <source>
        <dbReference type="EMBL" id="WTT18681.1"/>
    </source>
</evidence>
<accession>A0AAU2A573</accession>
<protein>
    <recommendedName>
        <fullName evidence="3">Alanine-rich protein</fullName>
    </recommendedName>
</protein>
<sequence length="453" mass="46992">MKPPSESSTPTASPLLDTSVAPSTPVASPTSPPPPPPPSASASAYVFVEDLRAEGPTTVLDRVVNTYGCDTLTVAAAYHRARDVTPHGPARVTLRGDGAHFVPPADLFDGLRLTPPTQPGAAEEPLREIRRLTAERGAALHGWTVFLHNTTLGLAHPDVTQQNCFGDRAAPADLCPAHPDVRAYAVALARAVARQGVDAVVAESLHYGTFGHGYHHERSFVPLGPLEDFLLGLCFCDHCTARAQAAGADPEAARTEAARLVARVLDGADPHLAELTAIDALPAPLAAYVRTRLATVTSLAATVADAVAGEGSQLLFLDLAGAVKGYADGRPTGALAVDEAWRIGVDPAAVGAVVPGYVVLAYARDVERVADDTAAYRDVLPDSCALRVVLRPGAPDTTSAEHLATKAVAATGPGGADAVDFYHYGLVPFPVLDRVPVALAALTALAAPGKRHT</sequence>
<evidence type="ECO:0008006" key="3">
    <source>
        <dbReference type="Google" id="ProtNLM"/>
    </source>
</evidence>
<evidence type="ECO:0000256" key="1">
    <source>
        <dbReference type="SAM" id="MobiDB-lite"/>
    </source>
</evidence>
<dbReference type="EMBL" id="CP108222">
    <property type="protein sequence ID" value="WTT18681.1"/>
    <property type="molecule type" value="Genomic_DNA"/>
</dbReference>
<feature type="compositionally biased region" description="Low complexity" evidence="1">
    <location>
        <begin position="1"/>
        <end position="29"/>
    </location>
</feature>
<feature type="region of interest" description="Disordered" evidence="1">
    <location>
        <begin position="1"/>
        <end position="42"/>
    </location>
</feature>